<reference evidence="3 4" key="1">
    <citation type="journal article" date="2015" name="Nature">
        <title>rRNA introns, odd ribosomes, and small enigmatic genomes across a large radiation of phyla.</title>
        <authorList>
            <person name="Brown C.T."/>
            <person name="Hug L.A."/>
            <person name="Thomas B.C."/>
            <person name="Sharon I."/>
            <person name="Castelle C.J."/>
            <person name="Singh A."/>
            <person name="Wilkins M.J."/>
            <person name="Williams K.H."/>
            <person name="Banfield J.F."/>
        </authorList>
    </citation>
    <scope>NUCLEOTIDE SEQUENCE [LARGE SCALE GENOMIC DNA]</scope>
</reference>
<evidence type="ECO:0000259" key="1">
    <source>
        <dbReference type="PROSITE" id="PS51736"/>
    </source>
</evidence>
<dbReference type="InterPro" id="IPR036162">
    <property type="entry name" value="Resolvase-like_N_sf"/>
</dbReference>
<dbReference type="PANTHER" id="PTHR30461">
    <property type="entry name" value="DNA-INVERTASE FROM LAMBDOID PROPHAGE"/>
    <property type="match status" value="1"/>
</dbReference>
<evidence type="ECO:0000259" key="2">
    <source>
        <dbReference type="PROSITE" id="PS51737"/>
    </source>
</evidence>
<gene>
    <name evidence="3" type="ORF">UW30_C0020G0001</name>
</gene>
<feature type="non-terminal residue" evidence="3">
    <location>
        <position position="340"/>
    </location>
</feature>
<dbReference type="Gene3D" id="3.40.50.1390">
    <property type="entry name" value="Resolvase, N-terminal catalytic domain"/>
    <property type="match status" value="1"/>
</dbReference>
<feature type="domain" description="Recombinase" evidence="2">
    <location>
        <begin position="180"/>
        <end position="294"/>
    </location>
</feature>
<dbReference type="InterPro" id="IPR011109">
    <property type="entry name" value="DNA_bind_recombinase_dom"/>
</dbReference>
<dbReference type="GO" id="GO:0000150">
    <property type="term" value="F:DNA strand exchange activity"/>
    <property type="evidence" value="ECO:0007669"/>
    <property type="project" value="InterPro"/>
</dbReference>
<feature type="domain" description="Resolvase/invertase-type recombinase catalytic" evidence="1">
    <location>
        <begin position="26"/>
        <end position="173"/>
    </location>
</feature>
<proteinExistence type="predicted"/>
<dbReference type="AlphaFoldDB" id="A0A0G1H2E1"/>
<dbReference type="InterPro" id="IPR050639">
    <property type="entry name" value="SSR_resolvase"/>
</dbReference>
<dbReference type="PROSITE" id="PS51737">
    <property type="entry name" value="RECOMBINASE_DNA_BIND"/>
    <property type="match status" value="1"/>
</dbReference>
<evidence type="ECO:0000313" key="4">
    <source>
        <dbReference type="Proteomes" id="UP000034736"/>
    </source>
</evidence>
<dbReference type="PANTHER" id="PTHR30461:SF23">
    <property type="entry name" value="DNA RECOMBINASE-RELATED"/>
    <property type="match status" value="1"/>
</dbReference>
<dbReference type="Gene3D" id="3.90.1750.20">
    <property type="entry name" value="Putative Large Serine Recombinase, Chain B, Domain 2"/>
    <property type="match status" value="1"/>
</dbReference>
<protein>
    <submittedName>
        <fullName evidence="3">Recombinase</fullName>
    </submittedName>
</protein>
<dbReference type="InterPro" id="IPR038109">
    <property type="entry name" value="DNA_bind_recomb_sf"/>
</dbReference>
<dbReference type="SMART" id="SM00857">
    <property type="entry name" value="Resolvase"/>
    <property type="match status" value="1"/>
</dbReference>
<organism evidence="3 4">
    <name type="scientific">Candidatus Giovannonibacteria bacterium GW2011_GWA2_44_13b</name>
    <dbReference type="NCBI Taxonomy" id="1618647"/>
    <lineage>
        <taxon>Bacteria</taxon>
        <taxon>Candidatus Giovannoniibacteriota</taxon>
    </lineage>
</organism>
<dbReference type="InterPro" id="IPR006119">
    <property type="entry name" value="Resolv_N"/>
</dbReference>
<accession>A0A0G1H2E1</accession>
<sequence>MENTAIRAGLGSIRRQTPQAEPVKVRYCLYARKSSESEERQVLSIDSQIKEMLQLAEREGLEVVAMKRESHSAKENGQRPVFNEIMEELRTGKYNGLLTWAPDRIARNAGDLARVVDLMDAGALQEIRTFSQSFRNNPNEKFLLTILGGQAKLENDNRGINVKRGLRTRVEMGLWPGVAPLGYLNQKHMDKKCQVVLDTERVPIIRQMFEKMAYEKWSGRKIYHWLRFDLNFKTPGNHNIAVGSIYRVLQNHFYHGTFEYPRNSGNWYEGKHEPIVTKELFDKVQEQLKRDNIQRQSHEFAFTKLMVCGLCDSMISAQEKYKQLKDGTVSKYIYYGCGRS</sequence>
<dbReference type="EMBL" id="LCHU01000020">
    <property type="protein sequence ID" value="KKT40638.1"/>
    <property type="molecule type" value="Genomic_DNA"/>
</dbReference>
<dbReference type="GO" id="GO:0003677">
    <property type="term" value="F:DNA binding"/>
    <property type="evidence" value="ECO:0007669"/>
    <property type="project" value="InterPro"/>
</dbReference>
<evidence type="ECO:0000313" key="3">
    <source>
        <dbReference type="EMBL" id="KKT40638.1"/>
    </source>
</evidence>
<dbReference type="CDD" id="cd00338">
    <property type="entry name" value="Ser_Recombinase"/>
    <property type="match status" value="1"/>
</dbReference>
<dbReference type="PROSITE" id="PS51736">
    <property type="entry name" value="RECOMBINASES_3"/>
    <property type="match status" value="1"/>
</dbReference>
<dbReference type="Pfam" id="PF00239">
    <property type="entry name" value="Resolvase"/>
    <property type="match status" value="1"/>
</dbReference>
<dbReference type="Proteomes" id="UP000034736">
    <property type="component" value="Unassembled WGS sequence"/>
</dbReference>
<dbReference type="Pfam" id="PF07508">
    <property type="entry name" value="Recombinase"/>
    <property type="match status" value="1"/>
</dbReference>
<comment type="caution">
    <text evidence="3">The sequence shown here is derived from an EMBL/GenBank/DDBJ whole genome shotgun (WGS) entry which is preliminary data.</text>
</comment>
<dbReference type="SUPFAM" id="SSF53041">
    <property type="entry name" value="Resolvase-like"/>
    <property type="match status" value="1"/>
</dbReference>
<name>A0A0G1H2E1_9BACT</name>
<dbReference type="STRING" id="1618647.UW30_C0020G0001"/>